<keyword evidence="2" id="KW-1185">Reference proteome</keyword>
<proteinExistence type="predicted"/>
<evidence type="ECO:0000313" key="2">
    <source>
        <dbReference type="Proteomes" id="UP000257109"/>
    </source>
</evidence>
<name>A0A371FIW2_MUCPR</name>
<feature type="non-terminal residue" evidence="1">
    <location>
        <position position="1"/>
    </location>
</feature>
<reference evidence="1" key="1">
    <citation type="submission" date="2018-05" db="EMBL/GenBank/DDBJ databases">
        <title>Draft genome of Mucuna pruriens seed.</title>
        <authorList>
            <person name="Nnadi N.E."/>
            <person name="Vos R."/>
            <person name="Hasami M.H."/>
            <person name="Devisetty U.K."/>
            <person name="Aguiy J.C."/>
        </authorList>
    </citation>
    <scope>NUCLEOTIDE SEQUENCE [LARGE SCALE GENOMIC DNA]</scope>
    <source>
        <strain evidence="1">JCA_2017</strain>
    </source>
</reference>
<protein>
    <submittedName>
        <fullName evidence="1">Uncharacterized protein</fullName>
    </submittedName>
</protein>
<dbReference type="EMBL" id="QJKJ01008923">
    <property type="protein sequence ID" value="RDX78232.1"/>
    <property type="molecule type" value="Genomic_DNA"/>
</dbReference>
<evidence type="ECO:0000313" key="1">
    <source>
        <dbReference type="EMBL" id="RDX78232.1"/>
    </source>
</evidence>
<dbReference type="Proteomes" id="UP000257109">
    <property type="component" value="Unassembled WGS sequence"/>
</dbReference>
<gene>
    <name evidence="1" type="ORF">CR513_41519</name>
</gene>
<sequence length="92" mass="9920">MPQGDGDASDTIKVARDLRMHHCFVTKVPGILLSRNLAAAMLLLKTLLPAELLFCAAQHDDSDSPQTPRSCLGFNSRNLNASLEDSATNLAK</sequence>
<accession>A0A371FIW2</accession>
<organism evidence="1 2">
    <name type="scientific">Mucuna pruriens</name>
    <name type="common">Velvet bean</name>
    <name type="synonym">Dolichos pruriens</name>
    <dbReference type="NCBI Taxonomy" id="157652"/>
    <lineage>
        <taxon>Eukaryota</taxon>
        <taxon>Viridiplantae</taxon>
        <taxon>Streptophyta</taxon>
        <taxon>Embryophyta</taxon>
        <taxon>Tracheophyta</taxon>
        <taxon>Spermatophyta</taxon>
        <taxon>Magnoliopsida</taxon>
        <taxon>eudicotyledons</taxon>
        <taxon>Gunneridae</taxon>
        <taxon>Pentapetalae</taxon>
        <taxon>rosids</taxon>
        <taxon>fabids</taxon>
        <taxon>Fabales</taxon>
        <taxon>Fabaceae</taxon>
        <taxon>Papilionoideae</taxon>
        <taxon>50 kb inversion clade</taxon>
        <taxon>NPAAA clade</taxon>
        <taxon>indigoferoid/millettioid clade</taxon>
        <taxon>Phaseoleae</taxon>
        <taxon>Mucuna</taxon>
    </lineage>
</organism>
<dbReference type="AlphaFoldDB" id="A0A371FIW2"/>
<feature type="non-terminal residue" evidence="1">
    <location>
        <position position="92"/>
    </location>
</feature>
<comment type="caution">
    <text evidence="1">The sequence shown here is derived from an EMBL/GenBank/DDBJ whole genome shotgun (WGS) entry which is preliminary data.</text>
</comment>